<evidence type="ECO:0000256" key="2">
    <source>
        <dbReference type="ARBA" id="ARBA00023015"/>
    </source>
</evidence>
<evidence type="ECO:0000256" key="4">
    <source>
        <dbReference type="ARBA" id="ARBA00023163"/>
    </source>
</evidence>
<dbReference type="SUPFAM" id="SSF53850">
    <property type="entry name" value="Periplasmic binding protein-like II"/>
    <property type="match status" value="1"/>
</dbReference>
<dbReference type="SUPFAM" id="SSF46785">
    <property type="entry name" value="Winged helix' DNA-binding domain"/>
    <property type="match status" value="1"/>
</dbReference>
<keyword evidence="4" id="KW-0804">Transcription</keyword>
<dbReference type="InterPro" id="IPR036390">
    <property type="entry name" value="WH_DNA-bd_sf"/>
</dbReference>
<dbReference type="PRINTS" id="PR00039">
    <property type="entry name" value="HTHLYSR"/>
</dbReference>
<dbReference type="Pfam" id="PF03466">
    <property type="entry name" value="LysR_substrate"/>
    <property type="match status" value="1"/>
</dbReference>
<gene>
    <name evidence="6" type="primary">gcvA</name>
    <name evidence="6" type="ORF">NCTC10665_01870</name>
</gene>
<dbReference type="InterPro" id="IPR000847">
    <property type="entry name" value="LysR_HTH_N"/>
</dbReference>
<dbReference type="RefSeq" id="WP_126471700.1">
    <property type="nucleotide sequence ID" value="NZ_LR134481.1"/>
</dbReference>
<dbReference type="Gene3D" id="1.10.10.10">
    <property type="entry name" value="Winged helix-like DNA-binding domain superfamily/Winged helix DNA-binding domain"/>
    <property type="match status" value="1"/>
</dbReference>
<keyword evidence="3 6" id="KW-0238">DNA-binding</keyword>
<sequence length="297" mass="34196">MYKRLPPLNSLKSFESAARHLSFTKAADELCVTQAAVSHQIKSLENFLGVELFIRKNRLLELTEFGKAYFIDINKILRKLNEATERLLTFKAEPHLTISVPQTFGIQWLVPHLNDFNEQYPEIEVRLKGVDQDEGLLDKEIDIAIYYGKGDWENLQVDRLGEENLVILAEPSLLEKTPVSCPNDLKKHTLIHTHTRDNWKTMADYLKLDDLNIQQGPLFSHTFMALQAAVHGQGIALANRILAQQEIENGHLQIVLPTELRDPKSFYVVNHLDRLDDEQIQAFRKWIKDSIKLGKHE</sequence>
<evidence type="ECO:0000256" key="3">
    <source>
        <dbReference type="ARBA" id="ARBA00023125"/>
    </source>
</evidence>
<dbReference type="GO" id="GO:0003700">
    <property type="term" value="F:DNA-binding transcription factor activity"/>
    <property type="evidence" value="ECO:0007669"/>
    <property type="project" value="InterPro"/>
</dbReference>
<reference evidence="6 7" key="1">
    <citation type="submission" date="2018-12" db="EMBL/GenBank/DDBJ databases">
        <authorList>
            <consortium name="Pathogen Informatics"/>
        </authorList>
    </citation>
    <scope>NUCLEOTIDE SEQUENCE [LARGE SCALE GENOMIC DNA]</scope>
    <source>
        <strain evidence="6 7">NCTC10665</strain>
    </source>
</reference>
<protein>
    <submittedName>
        <fullName evidence="6">DNA-binding transcriptional dual regulator</fullName>
    </submittedName>
</protein>
<name>A0A448Q8L6_HAEPA</name>
<evidence type="ECO:0000313" key="6">
    <source>
        <dbReference type="EMBL" id="VEI33220.1"/>
    </source>
</evidence>
<dbReference type="InterPro" id="IPR036388">
    <property type="entry name" value="WH-like_DNA-bd_sf"/>
</dbReference>
<evidence type="ECO:0000256" key="1">
    <source>
        <dbReference type="ARBA" id="ARBA00009437"/>
    </source>
</evidence>
<dbReference type="PANTHER" id="PTHR30537">
    <property type="entry name" value="HTH-TYPE TRANSCRIPTIONAL REGULATOR"/>
    <property type="match status" value="1"/>
</dbReference>
<evidence type="ECO:0000259" key="5">
    <source>
        <dbReference type="PROSITE" id="PS50931"/>
    </source>
</evidence>
<keyword evidence="2" id="KW-0805">Transcription regulation</keyword>
<dbReference type="FunFam" id="1.10.10.10:FF:000038">
    <property type="entry name" value="Glycine cleavage system transcriptional activator"/>
    <property type="match status" value="1"/>
</dbReference>
<proteinExistence type="inferred from homology"/>
<dbReference type="InterPro" id="IPR005119">
    <property type="entry name" value="LysR_subst-bd"/>
</dbReference>
<dbReference type="Proteomes" id="UP000268879">
    <property type="component" value="Chromosome"/>
</dbReference>
<dbReference type="GO" id="GO:0006351">
    <property type="term" value="P:DNA-templated transcription"/>
    <property type="evidence" value="ECO:0007669"/>
    <property type="project" value="TreeGrafter"/>
</dbReference>
<evidence type="ECO:0000313" key="7">
    <source>
        <dbReference type="Proteomes" id="UP000268879"/>
    </source>
</evidence>
<organism evidence="6 7">
    <name type="scientific">Haemophilus parainfluenzae</name>
    <dbReference type="NCBI Taxonomy" id="729"/>
    <lineage>
        <taxon>Bacteria</taxon>
        <taxon>Pseudomonadati</taxon>
        <taxon>Pseudomonadota</taxon>
        <taxon>Gammaproteobacteria</taxon>
        <taxon>Pasteurellales</taxon>
        <taxon>Pasteurellaceae</taxon>
        <taxon>Haemophilus</taxon>
    </lineage>
</organism>
<dbReference type="Pfam" id="PF00126">
    <property type="entry name" value="HTH_1"/>
    <property type="match status" value="1"/>
</dbReference>
<dbReference type="FunFam" id="3.40.190.10:FF:000017">
    <property type="entry name" value="Glycine cleavage system transcriptional activator"/>
    <property type="match status" value="1"/>
</dbReference>
<accession>A0A448Q8L6</accession>
<feature type="domain" description="HTH lysR-type" evidence="5">
    <location>
        <begin position="6"/>
        <end position="63"/>
    </location>
</feature>
<comment type="similarity">
    <text evidence="1">Belongs to the LysR transcriptional regulatory family.</text>
</comment>
<dbReference type="GO" id="GO:0043565">
    <property type="term" value="F:sequence-specific DNA binding"/>
    <property type="evidence" value="ECO:0007669"/>
    <property type="project" value="TreeGrafter"/>
</dbReference>
<dbReference type="EMBL" id="LR134481">
    <property type="protein sequence ID" value="VEI33220.1"/>
    <property type="molecule type" value="Genomic_DNA"/>
</dbReference>
<dbReference type="CDD" id="cd08432">
    <property type="entry name" value="PBP2_GcdR_TrpI_HvrB_AmpR_like"/>
    <property type="match status" value="1"/>
</dbReference>
<dbReference type="Gene3D" id="3.40.190.10">
    <property type="entry name" value="Periplasmic binding protein-like II"/>
    <property type="match status" value="2"/>
</dbReference>
<dbReference type="NCBIfam" id="NF008352">
    <property type="entry name" value="PRK11139.1"/>
    <property type="match status" value="1"/>
</dbReference>
<dbReference type="InterPro" id="IPR058163">
    <property type="entry name" value="LysR-type_TF_proteobact-type"/>
</dbReference>
<dbReference type="PROSITE" id="PS50931">
    <property type="entry name" value="HTH_LYSR"/>
    <property type="match status" value="1"/>
</dbReference>
<dbReference type="PANTHER" id="PTHR30537:SF26">
    <property type="entry name" value="GLYCINE CLEAVAGE SYSTEM TRANSCRIPTIONAL ACTIVATOR"/>
    <property type="match status" value="1"/>
</dbReference>
<dbReference type="AlphaFoldDB" id="A0A448Q8L6"/>